<protein>
    <submittedName>
        <fullName evidence="2">GNAT family N-acetyltransferase</fullName>
    </submittedName>
</protein>
<organism evidence="2 3">
    <name type="scientific">Romboutsia weinsteinii</name>
    <dbReference type="NCBI Taxonomy" id="2020949"/>
    <lineage>
        <taxon>Bacteria</taxon>
        <taxon>Bacillati</taxon>
        <taxon>Bacillota</taxon>
        <taxon>Clostridia</taxon>
        <taxon>Peptostreptococcales</taxon>
        <taxon>Peptostreptococcaceae</taxon>
        <taxon>Romboutsia</taxon>
    </lineage>
</organism>
<sequence>MLVKTKLVESSLSDNIVNFLNQDKIANLNIFEILENSSAAKIYVDSLDKPTGVLVNDGYFNYVYTKDDKFIDVMLNQFFSEVGEYGFSGVESKMADKIISKHNVEWRNKCDLYYYDEESVDTSKISSNVKSIDIRDADMINDFYTYKSENSIYSIIECIKNRSTSGVYIDGDLVSWVMVHEDGSMGIMYTKKEFRNKGYAVDVTIDLLDKLLKENKIPFLHIVEDNMPSHKLAKKCGLKLYGKCTWFGIIIQ</sequence>
<evidence type="ECO:0000313" key="2">
    <source>
        <dbReference type="EMBL" id="RDY28026.1"/>
    </source>
</evidence>
<dbReference type="PANTHER" id="PTHR31143:SF2">
    <property type="entry name" value="FR47-LIKE DOMAIN-CONTAINING PROTEIN-RELATED"/>
    <property type="match status" value="1"/>
</dbReference>
<proteinExistence type="predicted"/>
<comment type="caution">
    <text evidence="2">The sequence shown here is derived from an EMBL/GenBank/DDBJ whole genome shotgun (WGS) entry which is preliminary data.</text>
</comment>
<accession>A0A371J5T1</accession>
<dbReference type="Pfam" id="PF08445">
    <property type="entry name" value="FR47"/>
    <property type="match status" value="1"/>
</dbReference>
<feature type="domain" description="N-acetyltransferase" evidence="1">
    <location>
        <begin position="127"/>
        <end position="252"/>
    </location>
</feature>
<dbReference type="GO" id="GO:0016747">
    <property type="term" value="F:acyltransferase activity, transferring groups other than amino-acyl groups"/>
    <property type="evidence" value="ECO:0007669"/>
    <property type="project" value="InterPro"/>
</dbReference>
<dbReference type="RefSeq" id="WP_094365955.1">
    <property type="nucleotide sequence ID" value="NZ_NOJY02000009.1"/>
</dbReference>
<dbReference type="Proteomes" id="UP000215694">
    <property type="component" value="Unassembled WGS sequence"/>
</dbReference>
<dbReference type="Gene3D" id="3.40.630.30">
    <property type="match status" value="1"/>
</dbReference>
<dbReference type="InterPro" id="IPR000182">
    <property type="entry name" value="GNAT_dom"/>
</dbReference>
<dbReference type="SUPFAM" id="SSF55729">
    <property type="entry name" value="Acyl-CoA N-acyltransferases (Nat)"/>
    <property type="match status" value="1"/>
</dbReference>
<keyword evidence="2" id="KW-0808">Transferase</keyword>
<dbReference type="InterPro" id="IPR013653">
    <property type="entry name" value="GCN5-like_dom"/>
</dbReference>
<dbReference type="PANTHER" id="PTHR31143">
    <property type="match status" value="1"/>
</dbReference>
<dbReference type="InterPro" id="IPR027365">
    <property type="entry name" value="GNAT_acetyltra_YdfB-like"/>
</dbReference>
<evidence type="ECO:0000313" key="3">
    <source>
        <dbReference type="Proteomes" id="UP000215694"/>
    </source>
</evidence>
<keyword evidence="3" id="KW-1185">Reference proteome</keyword>
<dbReference type="PROSITE" id="PS51186">
    <property type="entry name" value="GNAT"/>
    <property type="match status" value="1"/>
</dbReference>
<gene>
    <name evidence="2" type="ORF">CHL78_006900</name>
</gene>
<dbReference type="InterPro" id="IPR016181">
    <property type="entry name" value="Acyl_CoA_acyltransferase"/>
</dbReference>
<dbReference type="EMBL" id="NOJY02000009">
    <property type="protein sequence ID" value="RDY28026.1"/>
    <property type="molecule type" value="Genomic_DNA"/>
</dbReference>
<evidence type="ECO:0000259" key="1">
    <source>
        <dbReference type="PROSITE" id="PS51186"/>
    </source>
</evidence>
<dbReference type="AlphaFoldDB" id="A0A371J5T1"/>
<dbReference type="OrthoDB" id="1879183at2"/>
<reference evidence="2 3" key="1">
    <citation type="journal article" date="2017" name="Genome Announc.">
        <title>Draft Genome Sequence of Romboutsia weinsteinii sp. nov. Strain CCRI-19649(T) Isolated from Surface Water.</title>
        <authorList>
            <person name="Maheux A.F."/>
            <person name="Boudreau D.K."/>
            <person name="Berube E."/>
            <person name="Boissinot M."/>
            <person name="Cantin P."/>
            <person name="Raymond F."/>
            <person name="Corbeil J."/>
            <person name="Omar R.F."/>
            <person name="Bergeron M.G."/>
        </authorList>
    </citation>
    <scope>NUCLEOTIDE SEQUENCE [LARGE SCALE GENOMIC DNA]</scope>
    <source>
        <strain evidence="2 3">CCRI-19649</strain>
    </source>
</reference>
<name>A0A371J5T1_9FIRM</name>